<keyword evidence="1" id="KW-0472">Membrane</keyword>
<name>A0A916NIP1_9FLAO</name>
<dbReference type="RefSeq" id="WP_258542998.1">
    <property type="nucleotide sequence ID" value="NZ_OU015584.1"/>
</dbReference>
<dbReference type="AlphaFoldDB" id="A0A916NIP1"/>
<feature type="transmembrane region" description="Helical" evidence="1">
    <location>
        <begin position="41"/>
        <end position="62"/>
    </location>
</feature>
<protein>
    <submittedName>
        <fullName evidence="2">Uncharacterized protein</fullName>
    </submittedName>
</protein>
<proteinExistence type="predicted"/>
<feature type="transmembrane region" description="Helical" evidence="1">
    <location>
        <begin position="12"/>
        <end position="35"/>
    </location>
</feature>
<gene>
    <name evidence="2" type="ORF">CRYO30217_02796</name>
</gene>
<evidence type="ECO:0000313" key="2">
    <source>
        <dbReference type="EMBL" id="CAG5085559.1"/>
    </source>
</evidence>
<feature type="transmembrane region" description="Helical" evidence="1">
    <location>
        <begin position="106"/>
        <end position="125"/>
    </location>
</feature>
<accession>A0A916NIP1</accession>
<dbReference type="KEGG" id="ptan:CRYO30217_02796"/>
<dbReference type="Proteomes" id="UP000683507">
    <property type="component" value="Chromosome"/>
</dbReference>
<keyword evidence="1" id="KW-1133">Transmembrane helix</keyword>
<dbReference type="EMBL" id="OU015584">
    <property type="protein sequence ID" value="CAG5085559.1"/>
    <property type="molecule type" value="Genomic_DNA"/>
</dbReference>
<keyword evidence="3" id="KW-1185">Reference proteome</keyword>
<organism evidence="2 3">
    <name type="scientific">Parvicella tangerina</name>
    <dbReference type="NCBI Taxonomy" id="2829795"/>
    <lineage>
        <taxon>Bacteria</taxon>
        <taxon>Pseudomonadati</taxon>
        <taxon>Bacteroidota</taxon>
        <taxon>Flavobacteriia</taxon>
        <taxon>Flavobacteriales</taxon>
        <taxon>Parvicellaceae</taxon>
        <taxon>Parvicella</taxon>
    </lineage>
</organism>
<sequence length="148" mass="16943">MKIEFSKRIIGQFLVTVLLVLVVVCVLHLLILSGASEVPELVIFISYLSQLLLSVASFFLLARVSVKKGEHAGFFFLGFSLVKFLVYVLGFRFYFLKDGLVSKEEYAVFFIPYITAFVVEIVYLVHVLNKVPMDPDYVIVYKEDDEEE</sequence>
<reference evidence="2" key="1">
    <citation type="submission" date="2021-04" db="EMBL/GenBank/DDBJ databases">
        <authorList>
            <person name="Rodrigo-Torres L."/>
            <person name="Arahal R. D."/>
            <person name="Lucena T."/>
        </authorList>
    </citation>
    <scope>NUCLEOTIDE SEQUENCE</scope>
    <source>
        <strain evidence="2">AS29M-1</strain>
    </source>
</reference>
<evidence type="ECO:0000313" key="3">
    <source>
        <dbReference type="Proteomes" id="UP000683507"/>
    </source>
</evidence>
<feature type="transmembrane region" description="Helical" evidence="1">
    <location>
        <begin position="74"/>
        <end position="94"/>
    </location>
</feature>
<keyword evidence="1" id="KW-0812">Transmembrane</keyword>
<evidence type="ECO:0000256" key="1">
    <source>
        <dbReference type="SAM" id="Phobius"/>
    </source>
</evidence>